<dbReference type="InterPro" id="IPR005311">
    <property type="entry name" value="PBP_dimer"/>
</dbReference>
<dbReference type="Pfam" id="PF00905">
    <property type="entry name" value="Transpeptidase"/>
    <property type="match status" value="1"/>
</dbReference>
<evidence type="ECO:0000313" key="6">
    <source>
        <dbReference type="EMBL" id="KXB73922.1"/>
    </source>
</evidence>
<keyword evidence="7" id="KW-1185">Reference proteome</keyword>
<evidence type="ECO:0000259" key="5">
    <source>
        <dbReference type="PROSITE" id="PS51178"/>
    </source>
</evidence>
<dbReference type="InterPro" id="IPR050515">
    <property type="entry name" value="Beta-lactam/transpept"/>
</dbReference>
<dbReference type="SUPFAM" id="SSF56519">
    <property type="entry name" value="Penicillin binding protein dimerisation domain"/>
    <property type="match status" value="1"/>
</dbReference>
<dbReference type="STRING" id="322095.HMPREF3185_01860"/>
<organism evidence="6 7">
    <name type="scientific">Porphyromonas somerae</name>
    <dbReference type="NCBI Taxonomy" id="322095"/>
    <lineage>
        <taxon>Bacteria</taxon>
        <taxon>Pseudomonadati</taxon>
        <taxon>Bacteroidota</taxon>
        <taxon>Bacteroidia</taxon>
        <taxon>Bacteroidales</taxon>
        <taxon>Porphyromonadaceae</taxon>
        <taxon>Porphyromonas</taxon>
    </lineage>
</organism>
<dbReference type="SUPFAM" id="SSF54184">
    <property type="entry name" value="Penicillin-binding protein 2x (pbp-2x), c-terminal domain"/>
    <property type="match status" value="1"/>
</dbReference>
<keyword evidence="4" id="KW-1133">Transmembrane helix</keyword>
<dbReference type="AlphaFoldDB" id="A0A134B1U6"/>
<evidence type="ECO:0000256" key="1">
    <source>
        <dbReference type="ARBA" id="ARBA00004370"/>
    </source>
</evidence>
<gene>
    <name evidence="6" type="ORF">HMPREF3185_01860</name>
</gene>
<dbReference type="Gene3D" id="3.40.710.10">
    <property type="entry name" value="DD-peptidase/beta-lactamase superfamily"/>
    <property type="match status" value="1"/>
</dbReference>
<proteinExistence type="predicted"/>
<keyword evidence="2" id="KW-0378">Hydrolase</keyword>
<dbReference type="PATRIC" id="fig|322095.3.peg.1835"/>
<dbReference type="Gene3D" id="3.90.1310.10">
    <property type="entry name" value="Penicillin-binding protein 2a (Domain 2)"/>
    <property type="match status" value="1"/>
</dbReference>
<dbReference type="SUPFAM" id="SSF56601">
    <property type="entry name" value="beta-lactamase/transpeptidase-like"/>
    <property type="match status" value="1"/>
</dbReference>
<dbReference type="GO" id="GO:0005886">
    <property type="term" value="C:plasma membrane"/>
    <property type="evidence" value="ECO:0007669"/>
    <property type="project" value="TreeGrafter"/>
</dbReference>
<dbReference type="Proteomes" id="UP000070224">
    <property type="component" value="Unassembled WGS sequence"/>
</dbReference>
<dbReference type="GO" id="GO:0071555">
    <property type="term" value="P:cell wall organization"/>
    <property type="evidence" value="ECO:0007669"/>
    <property type="project" value="TreeGrafter"/>
</dbReference>
<dbReference type="CDD" id="cd06575">
    <property type="entry name" value="PASTA_Pbp2x-like_2"/>
    <property type="match status" value="1"/>
</dbReference>
<keyword evidence="2" id="KW-0121">Carboxypeptidase</keyword>
<reference evidence="7" key="1">
    <citation type="submission" date="2016-01" db="EMBL/GenBank/DDBJ databases">
        <authorList>
            <person name="Mitreva M."/>
            <person name="Pepin K.H."/>
            <person name="Mihindukulasuriya K.A."/>
            <person name="Fulton R."/>
            <person name="Fronick C."/>
            <person name="O'Laughlin M."/>
            <person name="Miner T."/>
            <person name="Herter B."/>
            <person name="Rosa B.A."/>
            <person name="Cordes M."/>
            <person name="Tomlinson C."/>
            <person name="Wollam A."/>
            <person name="Palsikar V.B."/>
            <person name="Mardis E.R."/>
            <person name="Wilson R.K."/>
        </authorList>
    </citation>
    <scope>NUCLEOTIDE SEQUENCE [LARGE SCALE GENOMIC DNA]</scope>
    <source>
        <strain evidence="7">KA00683</strain>
    </source>
</reference>
<dbReference type="PROSITE" id="PS51178">
    <property type="entry name" value="PASTA"/>
    <property type="match status" value="1"/>
</dbReference>
<evidence type="ECO:0000313" key="7">
    <source>
        <dbReference type="Proteomes" id="UP000070224"/>
    </source>
</evidence>
<dbReference type="GO" id="GO:0008658">
    <property type="term" value="F:penicillin binding"/>
    <property type="evidence" value="ECO:0007669"/>
    <property type="project" value="InterPro"/>
</dbReference>
<name>A0A134B1U6_9PORP</name>
<dbReference type="RefSeq" id="WP_060935939.1">
    <property type="nucleotide sequence ID" value="NZ_KQ960463.1"/>
</dbReference>
<dbReference type="InterPro" id="IPR001460">
    <property type="entry name" value="PCN-bd_Tpept"/>
</dbReference>
<keyword evidence="4" id="KW-0812">Transmembrane</keyword>
<evidence type="ECO:0000256" key="2">
    <source>
        <dbReference type="ARBA" id="ARBA00022645"/>
    </source>
</evidence>
<dbReference type="Gene3D" id="3.30.10.20">
    <property type="match status" value="1"/>
</dbReference>
<evidence type="ECO:0000256" key="4">
    <source>
        <dbReference type="SAM" id="Phobius"/>
    </source>
</evidence>
<comment type="subcellular location">
    <subcellularLocation>
        <location evidence="1">Membrane</location>
    </subcellularLocation>
</comment>
<dbReference type="GO" id="GO:0004180">
    <property type="term" value="F:carboxypeptidase activity"/>
    <property type="evidence" value="ECO:0007669"/>
    <property type="project" value="UniProtKB-KW"/>
</dbReference>
<dbReference type="InterPro" id="IPR012338">
    <property type="entry name" value="Beta-lactam/transpept-like"/>
</dbReference>
<feature type="transmembrane region" description="Helical" evidence="4">
    <location>
        <begin position="45"/>
        <end position="65"/>
    </location>
</feature>
<dbReference type="Pfam" id="PF03793">
    <property type="entry name" value="PASTA"/>
    <property type="match status" value="1"/>
</dbReference>
<feature type="domain" description="PASTA" evidence="5">
    <location>
        <begin position="724"/>
        <end position="783"/>
    </location>
</feature>
<dbReference type="InterPro" id="IPR036138">
    <property type="entry name" value="PBP_dimer_sf"/>
</dbReference>
<dbReference type="PANTHER" id="PTHR30627:SF1">
    <property type="entry name" value="PEPTIDOGLYCAN D,D-TRANSPEPTIDASE FTSI"/>
    <property type="match status" value="1"/>
</dbReference>
<keyword evidence="2" id="KW-0645">Protease</keyword>
<dbReference type="InterPro" id="IPR005543">
    <property type="entry name" value="PASTA_dom"/>
</dbReference>
<keyword evidence="3 4" id="KW-0472">Membrane</keyword>
<dbReference type="Pfam" id="PF03717">
    <property type="entry name" value="PBP_dimer"/>
    <property type="match status" value="1"/>
</dbReference>
<evidence type="ECO:0000256" key="3">
    <source>
        <dbReference type="ARBA" id="ARBA00023136"/>
    </source>
</evidence>
<dbReference type="Gene3D" id="3.30.450.330">
    <property type="match status" value="1"/>
</dbReference>
<comment type="caution">
    <text evidence="6">The sequence shown here is derived from an EMBL/GenBank/DDBJ whole genome shotgun (WGS) entry which is preliminary data.</text>
</comment>
<dbReference type="PANTHER" id="PTHR30627">
    <property type="entry name" value="PEPTIDOGLYCAN D,D-TRANSPEPTIDASE"/>
    <property type="match status" value="1"/>
</dbReference>
<dbReference type="EMBL" id="LSDK01000130">
    <property type="protein sequence ID" value="KXB73922.1"/>
    <property type="molecule type" value="Genomic_DNA"/>
</dbReference>
<accession>A0A134B1U6</accession>
<dbReference type="OrthoDB" id="9804124at2"/>
<protein>
    <submittedName>
        <fullName evidence="6">Penicillin-binding protein, transpeptidase domain protein</fullName>
    </submittedName>
</protein>
<sequence length="785" mass="87221">MNLRTITAKLKALAAAAKALARGLFFKSQRGVEWHRLTHDRYPWVVAFISLAMVLVMLRIVFFILSPDGKRYAEMASKVNPPRYSAVEPMRGSIYARDGRPVAVTSPVYRLFFDFGHEALEPLRQPLPPKDGDSKQQAKREQILKLRAEYEAGLDSLAELMANTFDLSARKLTKAKLKARWKQGFDTKSRHCAVYPADVPYVQYRAFEQAEPFVIHKTGPNRYKKRLFSKLIYTENESRRVYPFGSLAYRTIGHIYDRTEGGLTKARFGLELRYNDLLRGELGEKLSFYNMGRYEQTISKPPVDGASVYTTLDMNIQSIVERNLREQLSYLEAESGTVVLMEVKTGKVVSISNLQRTAPGVYHETVNMAVSDMSEPGSTFKVASMMVALDDGVVHPNDTIDVGNGLWKYGGKIIRDHNAHHGGYGRLSVAQTIIKSSNVGVAKIITRAYESRPDDYVQKIRNLGFGEDLKLEIDGYEKARIRKRSDNPDRWYNTTLGWMSYGYETQVPPIYTLAFFNAIANGGRYMRPYFVSEIRRQDQIIKTFEPTVVREQICKPETLTAIQEMLRRVVTEGTGKKARSPFVAISGKSGTAQLASGRGGYRDSTGHVRHQVSFCAYFPSEAPKYSCIAVIRRPSSQFSAGGGVMAAPIIRKIAESLLALEDPIPLDSLRRSSSPKAYTKEIAAGRASALLSVMAQLGMPTPRMPKDAGLFIAVDTTLHARSLPATNGRVPAVVGMSAMDAVYLLRKMGYNPRLRGAGNVIGQSIPAGSPAAAGTEVVLELGFAS</sequence>